<keyword evidence="4 10" id="KW-0378">Hydrolase</keyword>
<dbReference type="HAMAP" id="MF_01470">
    <property type="entry name" value="Cas1"/>
    <property type="match status" value="1"/>
</dbReference>
<dbReference type="NCBIfam" id="TIGR00287">
    <property type="entry name" value="cas1"/>
    <property type="match status" value="1"/>
</dbReference>
<dbReference type="Gene3D" id="1.20.120.920">
    <property type="entry name" value="CRISPR-associated endonuclease Cas1, C-terminal domain"/>
    <property type="match status" value="1"/>
</dbReference>
<dbReference type="GO" id="GO:0004519">
    <property type="term" value="F:endonuclease activity"/>
    <property type="evidence" value="ECO:0007669"/>
    <property type="project" value="UniProtKB-UniRule"/>
</dbReference>
<evidence type="ECO:0000256" key="2">
    <source>
        <dbReference type="ARBA" id="ARBA00022723"/>
    </source>
</evidence>
<evidence type="ECO:0000256" key="6">
    <source>
        <dbReference type="ARBA" id="ARBA00023118"/>
    </source>
</evidence>
<feature type="binding site" evidence="10">
    <location>
        <position position="248"/>
    </location>
    <ligand>
        <name>Mn(2+)</name>
        <dbReference type="ChEBI" id="CHEBI:29035"/>
    </ligand>
</feature>
<keyword evidence="1 10" id="KW-0540">Nuclease</keyword>
<evidence type="ECO:0000256" key="10">
    <source>
        <dbReference type="HAMAP-Rule" id="MF_01470"/>
    </source>
</evidence>
<dbReference type="InterPro" id="IPR002729">
    <property type="entry name" value="CRISPR-assoc_Cas1"/>
</dbReference>
<comment type="similarity">
    <text evidence="10">Belongs to the CRISPR-associated endonuclease Cas1 family.</text>
</comment>
<gene>
    <name evidence="10" type="primary">cas1</name>
    <name evidence="11" type="ORF">AYP45_13465</name>
</gene>
<dbReference type="GO" id="GO:0051607">
    <property type="term" value="P:defense response to virus"/>
    <property type="evidence" value="ECO:0007669"/>
    <property type="project" value="UniProtKB-UniRule"/>
</dbReference>
<reference evidence="11 12" key="1">
    <citation type="journal article" date="2017" name="Water Res.">
        <title>Discovery and metagenomic analysis of an anammox bacterial enrichment related to Candidatus "Brocadia caroliniensis" in a full-scale glycerol-fed nitritation-denitritation separate centrate treatment process.</title>
        <authorList>
            <person name="Park H."/>
            <person name="Brotto A.C."/>
            <person name="van Loosdrecht M.C."/>
            <person name="Chandran K."/>
        </authorList>
    </citation>
    <scope>NUCLEOTIDE SEQUENCE [LARGE SCALE GENOMIC DNA]</scope>
    <source>
        <strain evidence="11">26THWARD</strain>
    </source>
</reference>
<dbReference type="PANTHER" id="PTHR34353">
    <property type="entry name" value="CRISPR-ASSOCIATED ENDONUCLEASE CAS1 1"/>
    <property type="match status" value="1"/>
</dbReference>
<dbReference type="Gene3D" id="3.100.10.20">
    <property type="entry name" value="CRISPR-associated endonuclease Cas1, N-terminal domain"/>
    <property type="match status" value="1"/>
</dbReference>
<organism evidence="11 12">
    <name type="scientific">Candidatus Brocadia carolinensis</name>
    <dbReference type="NCBI Taxonomy" id="1004156"/>
    <lineage>
        <taxon>Bacteria</taxon>
        <taxon>Pseudomonadati</taxon>
        <taxon>Planctomycetota</taxon>
        <taxon>Candidatus Brocadiia</taxon>
        <taxon>Candidatus Brocadiales</taxon>
        <taxon>Candidatus Brocadiaceae</taxon>
        <taxon>Candidatus Brocadia</taxon>
    </lineage>
</organism>
<dbReference type="GO" id="GO:0046872">
    <property type="term" value="F:metal ion binding"/>
    <property type="evidence" value="ECO:0007669"/>
    <property type="project" value="UniProtKB-UniRule"/>
</dbReference>
<evidence type="ECO:0000256" key="3">
    <source>
        <dbReference type="ARBA" id="ARBA00022759"/>
    </source>
</evidence>
<evidence type="ECO:0000256" key="9">
    <source>
        <dbReference type="ARBA" id="ARBA00038592"/>
    </source>
</evidence>
<accession>A0A1V4ARC9</accession>
<keyword evidence="7 10" id="KW-0238">DNA-binding</keyword>
<feature type="binding site" evidence="10">
    <location>
        <position position="233"/>
    </location>
    <ligand>
        <name>Mn(2+)</name>
        <dbReference type="ChEBI" id="CHEBI:29035"/>
    </ligand>
</feature>
<keyword evidence="6 10" id="KW-0051">Antiviral defense</keyword>
<keyword evidence="3 10" id="KW-0255">Endonuclease</keyword>
<dbReference type="CDD" id="cd09634">
    <property type="entry name" value="Cas1_I-II-III"/>
    <property type="match status" value="1"/>
</dbReference>
<evidence type="ECO:0000313" key="11">
    <source>
        <dbReference type="EMBL" id="OOP55656.1"/>
    </source>
</evidence>
<evidence type="ECO:0000256" key="7">
    <source>
        <dbReference type="ARBA" id="ARBA00023125"/>
    </source>
</evidence>
<evidence type="ECO:0000256" key="8">
    <source>
        <dbReference type="ARBA" id="ARBA00023211"/>
    </source>
</evidence>
<comment type="caution">
    <text evidence="11">The sequence shown here is derived from an EMBL/GenBank/DDBJ whole genome shotgun (WGS) entry which is preliminary data.</text>
</comment>
<dbReference type="GO" id="GO:0016787">
    <property type="term" value="F:hydrolase activity"/>
    <property type="evidence" value="ECO:0007669"/>
    <property type="project" value="UniProtKB-KW"/>
</dbReference>
<protein>
    <recommendedName>
        <fullName evidence="10">CRISPR-associated endonuclease Cas1</fullName>
        <ecNumber evidence="10">3.1.-.-</ecNumber>
    </recommendedName>
</protein>
<dbReference type="GO" id="GO:0043571">
    <property type="term" value="P:maintenance of CRISPR repeat elements"/>
    <property type="evidence" value="ECO:0007669"/>
    <property type="project" value="UniProtKB-UniRule"/>
</dbReference>
<dbReference type="GO" id="GO:0003677">
    <property type="term" value="F:DNA binding"/>
    <property type="evidence" value="ECO:0007669"/>
    <property type="project" value="UniProtKB-KW"/>
</dbReference>
<dbReference type="InterPro" id="IPR042206">
    <property type="entry name" value="CRISPR-assoc_Cas1_C"/>
</dbReference>
<dbReference type="InterPro" id="IPR050646">
    <property type="entry name" value="Cas1"/>
</dbReference>
<comment type="subunit">
    <text evidence="9 10">Homodimer, forms a heterotetramer with a Cas2 homodimer.</text>
</comment>
<keyword evidence="2 10" id="KW-0479">Metal-binding</keyword>
<evidence type="ECO:0000256" key="4">
    <source>
        <dbReference type="ARBA" id="ARBA00022801"/>
    </source>
</evidence>
<dbReference type="AlphaFoldDB" id="A0A1V4ARC9"/>
<dbReference type="PANTHER" id="PTHR34353:SF2">
    <property type="entry name" value="CRISPR-ASSOCIATED ENDONUCLEASE CAS1 1"/>
    <property type="match status" value="1"/>
</dbReference>
<dbReference type="EMBL" id="AYTS01000126">
    <property type="protein sequence ID" value="OOP55656.1"/>
    <property type="molecule type" value="Genomic_DNA"/>
</dbReference>
<dbReference type="InterPro" id="IPR042211">
    <property type="entry name" value="CRISPR-assoc_Cas1_N"/>
</dbReference>
<comment type="cofactor">
    <cofactor evidence="10">
        <name>Mg(2+)</name>
        <dbReference type="ChEBI" id="CHEBI:18420"/>
    </cofactor>
    <cofactor evidence="10">
        <name>Mn(2+)</name>
        <dbReference type="ChEBI" id="CHEBI:29035"/>
    </cofactor>
</comment>
<dbReference type="Pfam" id="PF01867">
    <property type="entry name" value="Cas_Cas1"/>
    <property type="match status" value="1"/>
</dbReference>
<keyword evidence="8 10" id="KW-0464">Manganese</keyword>
<evidence type="ECO:0000256" key="1">
    <source>
        <dbReference type="ARBA" id="ARBA00022722"/>
    </source>
</evidence>
<dbReference type="STRING" id="1004156.AYP45_13465"/>
<evidence type="ECO:0000313" key="12">
    <source>
        <dbReference type="Proteomes" id="UP000189681"/>
    </source>
</evidence>
<evidence type="ECO:0000256" key="5">
    <source>
        <dbReference type="ARBA" id="ARBA00022842"/>
    </source>
</evidence>
<dbReference type="Proteomes" id="UP000189681">
    <property type="component" value="Unassembled WGS sequence"/>
</dbReference>
<dbReference type="EC" id="3.1.-.-" evidence="10"/>
<name>A0A1V4ARC9_9BACT</name>
<sequence>MPFAHLWLSTMATIYLTEQGSKLSKTSKRLMIEKEGQTLLEIPEFKVERVLIFGNVQITTQAMAFLLDNGIEVSFLSLYGKYRGRLSPVESKNAQLRIRQYQKHLDTEFKVSLAKAIVHAKLHNGRELLMRYARNHPEIDFSQDKIQMEACISQIEHKQSVNSVMGVEGAAASVYFEAFGKMLRKELRFEKRQRRPPKDPVNALLSLGYTLIGNEMHSMICAVGFDPYIGFFHGIDYGRPSLALDLIEPFRHAIIDRFTLYLVNNHILSEKDFEDTGEEGVLLNDDARKRYFAEYEKYMIKEGESNLSDAKKGFRDLFKIQAHNLHDAIIGTSTFHPYSMKD</sequence>
<proteinExistence type="inferred from homology"/>
<feature type="binding site" evidence="10">
    <location>
        <position position="168"/>
    </location>
    <ligand>
        <name>Mn(2+)</name>
        <dbReference type="ChEBI" id="CHEBI:29035"/>
    </ligand>
</feature>
<keyword evidence="5 10" id="KW-0460">Magnesium</keyword>
<comment type="function">
    <text evidence="10">CRISPR (clustered regularly interspaced short palindromic repeat), is an adaptive immune system that provides protection against mobile genetic elements (viruses, transposable elements and conjugative plasmids). CRISPR clusters contain spacers, sequences complementary to antecedent mobile elements, and target invading nucleic acids. CRISPR clusters are transcribed and processed into CRISPR RNA (crRNA). Acts as a dsDNA endonuclease. Involved in the integration of spacer DNA into the CRISPR cassette.</text>
</comment>